<dbReference type="OrthoDB" id="592687at2759"/>
<evidence type="ECO:0000259" key="1">
    <source>
        <dbReference type="Pfam" id="PF23635"/>
    </source>
</evidence>
<name>A0A6G1F681_9ORYZ</name>
<dbReference type="AlphaFoldDB" id="A0A6G1F681"/>
<accession>A0A6G1F681</accession>
<dbReference type="Pfam" id="PF23635">
    <property type="entry name" value="Beta-prop_AT5G49610-like"/>
    <property type="match status" value="1"/>
</dbReference>
<dbReference type="InterPro" id="IPR056594">
    <property type="entry name" value="AT5G49610-like_b-prop"/>
</dbReference>
<comment type="caution">
    <text evidence="2">The sequence shown here is derived from an EMBL/GenBank/DDBJ whole genome shotgun (WGS) entry which is preliminary data.</text>
</comment>
<feature type="domain" description="F-box protein AT5G49610-like beta-propeller" evidence="1">
    <location>
        <begin position="30"/>
        <end position="125"/>
    </location>
</feature>
<protein>
    <recommendedName>
        <fullName evidence="1">F-box protein AT5G49610-like beta-propeller domain-containing protein</fullName>
    </recommendedName>
</protein>
<dbReference type="Proteomes" id="UP000479710">
    <property type="component" value="Unassembled WGS sequence"/>
</dbReference>
<reference evidence="2 3" key="1">
    <citation type="submission" date="2019-11" db="EMBL/GenBank/DDBJ databases">
        <title>Whole genome sequence of Oryza granulata.</title>
        <authorList>
            <person name="Li W."/>
        </authorList>
    </citation>
    <scope>NUCLEOTIDE SEQUENCE [LARGE SCALE GENOMIC DNA]</scope>
    <source>
        <strain evidence="3">cv. Menghai</strain>
        <tissue evidence="2">Leaf</tissue>
    </source>
</reference>
<evidence type="ECO:0000313" key="2">
    <source>
        <dbReference type="EMBL" id="KAF0932400.1"/>
    </source>
</evidence>
<evidence type="ECO:0000313" key="3">
    <source>
        <dbReference type="Proteomes" id="UP000479710"/>
    </source>
</evidence>
<organism evidence="2 3">
    <name type="scientific">Oryza meyeriana var. granulata</name>
    <dbReference type="NCBI Taxonomy" id="110450"/>
    <lineage>
        <taxon>Eukaryota</taxon>
        <taxon>Viridiplantae</taxon>
        <taxon>Streptophyta</taxon>
        <taxon>Embryophyta</taxon>
        <taxon>Tracheophyta</taxon>
        <taxon>Spermatophyta</taxon>
        <taxon>Magnoliopsida</taxon>
        <taxon>Liliopsida</taxon>
        <taxon>Poales</taxon>
        <taxon>Poaceae</taxon>
        <taxon>BOP clade</taxon>
        <taxon>Oryzoideae</taxon>
        <taxon>Oryzeae</taxon>
        <taxon>Oryzinae</taxon>
        <taxon>Oryza</taxon>
        <taxon>Oryza meyeriana</taxon>
    </lineage>
</organism>
<gene>
    <name evidence="2" type="ORF">E2562_010315</name>
</gene>
<keyword evidence="3" id="KW-1185">Reference proteome</keyword>
<dbReference type="EMBL" id="SPHZ02000001">
    <property type="protein sequence ID" value="KAF0932400.1"/>
    <property type="molecule type" value="Genomic_DNA"/>
</dbReference>
<sequence>MQFVPMLPQPPELACVLRRVSFILGTFAYSILDCRNGGVLVGGFVSGVHSPLHPERGIVVVPSAPDDTLEDDTCYSFGQLLSKDGSDGVVYLFLSMEFNQQAKATAHVYMLQDGGWHIHASATIQFHVR</sequence>
<proteinExistence type="predicted"/>